<proteinExistence type="predicted"/>
<accession>A0ABY7WD68</accession>
<keyword evidence="3" id="KW-1185">Reference proteome</keyword>
<dbReference type="Proteomes" id="UP001221558">
    <property type="component" value="Chromosome"/>
</dbReference>
<keyword evidence="1" id="KW-0472">Membrane</keyword>
<reference evidence="2 3" key="1">
    <citation type="submission" date="2023-02" db="EMBL/GenBank/DDBJ databases">
        <title>Genome sequence of Sphingobacterium sp. KACC 22765.</title>
        <authorList>
            <person name="Kim S."/>
            <person name="Heo J."/>
            <person name="Kwon S.-W."/>
        </authorList>
    </citation>
    <scope>NUCLEOTIDE SEQUENCE [LARGE SCALE GENOMIC DNA]</scope>
    <source>
        <strain evidence="2 3">KACC 22765</strain>
    </source>
</reference>
<name>A0ABY7WD68_9SPHI</name>
<dbReference type="EMBL" id="CP117880">
    <property type="protein sequence ID" value="WDF67415.1"/>
    <property type="molecule type" value="Genomic_DNA"/>
</dbReference>
<feature type="transmembrane region" description="Helical" evidence="1">
    <location>
        <begin position="6"/>
        <end position="26"/>
    </location>
</feature>
<protein>
    <recommendedName>
        <fullName evidence="4">DUF4083 domain-containing protein</fullName>
    </recommendedName>
</protein>
<gene>
    <name evidence="2" type="ORF">PQ465_14005</name>
</gene>
<keyword evidence="1" id="KW-1133">Transmembrane helix</keyword>
<evidence type="ECO:0000313" key="3">
    <source>
        <dbReference type="Proteomes" id="UP001221558"/>
    </source>
</evidence>
<evidence type="ECO:0000256" key="1">
    <source>
        <dbReference type="SAM" id="Phobius"/>
    </source>
</evidence>
<organism evidence="2 3">
    <name type="scientific">Sphingobacterium oryzagri</name>
    <dbReference type="NCBI Taxonomy" id="3025669"/>
    <lineage>
        <taxon>Bacteria</taxon>
        <taxon>Pseudomonadati</taxon>
        <taxon>Bacteroidota</taxon>
        <taxon>Sphingobacteriia</taxon>
        <taxon>Sphingobacteriales</taxon>
        <taxon>Sphingobacteriaceae</taxon>
        <taxon>Sphingobacterium</taxon>
    </lineage>
</organism>
<dbReference type="RefSeq" id="WP_274266144.1">
    <property type="nucleotide sequence ID" value="NZ_CP117880.1"/>
</dbReference>
<keyword evidence="1" id="KW-0812">Transmembrane</keyword>
<evidence type="ECO:0008006" key="4">
    <source>
        <dbReference type="Google" id="ProtNLM"/>
    </source>
</evidence>
<sequence>MNNMYLAYLIYVLYVGVIFLGLFLVYKIIDRWVKASLLAKRERTEVLREQNATLERIAQTLLQKNS</sequence>
<evidence type="ECO:0000313" key="2">
    <source>
        <dbReference type="EMBL" id="WDF67415.1"/>
    </source>
</evidence>